<dbReference type="InterPro" id="IPR001173">
    <property type="entry name" value="Glyco_trans_2-like"/>
</dbReference>
<feature type="domain" description="Glycosyltransferase 2-like" evidence="5">
    <location>
        <begin position="8"/>
        <end position="182"/>
    </location>
</feature>
<sequence length="350" mass="40575">MADKKVLIIIPVYNGVAEFLGDCLSSLRNISYPKENFLVLAIDDVSADNSAEFIRNNFPEIKVVRNEKNLGFAGANNVGLQWAIDNGFDYAFMLNQDTAVLPEFLTEAVRLAESDVQIGLVQSKLLLFGQKDKINSRGNEIHFLGFAFAGGYLEADREMPAGEIAYASGAAMLIRVSALKEVGLLNEEFFMYHEDTDLGWRFWLAGFKVMLAPKSVVYHKYEFSRSIKKYYFMERNRYLVLLQNYKIATLLLILPAAMVMDFGMFVYSFLAGWWREEFMVYKYFFRPENWDKILKTRAAVQARRKVKDKEIVKRFTGQIKFQEIGNPLLKYLVNPLLNLYWRIVRVLVWW</sequence>
<proteinExistence type="inferred from homology"/>
<dbReference type="Pfam" id="PF00535">
    <property type="entry name" value="Glycos_transf_2"/>
    <property type="match status" value="1"/>
</dbReference>
<comment type="caution">
    <text evidence="6">The sequence shown here is derived from an EMBL/GenBank/DDBJ whole genome shotgun (WGS) entry which is preliminary data.</text>
</comment>
<dbReference type="Gene3D" id="3.90.550.10">
    <property type="entry name" value="Spore Coat Polysaccharide Biosynthesis Protein SpsA, Chain A"/>
    <property type="match status" value="1"/>
</dbReference>
<dbReference type="EMBL" id="MHIO01000011">
    <property type="protein sequence ID" value="OGY54046.1"/>
    <property type="molecule type" value="Genomic_DNA"/>
</dbReference>
<keyword evidence="4" id="KW-1133">Transmembrane helix</keyword>
<reference evidence="6 7" key="1">
    <citation type="journal article" date="2016" name="Nat. Commun.">
        <title>Thousands of microbial genomes shed light on interconnected biogeochemical processes in an aquifer system.</title>
        <authorList>
            <person name="Anantharaman K."/>
            <person name="Brown C.T."/>
            <person name="Hug L.A."/>
            <person name="Sharon I."/>
            <person name="Castelle C.J."/>
            <person name="Probst A.J."/>
            <person name="Thomas B.C."/>
            <person name="Singh A."/>
            <person name="Wilkins M.J."/>
            <person name="Karaoz U."/>
            <person name="Brodie E.L."/>
            <person name="Williams K.H."/>
            <person name="Hubbard S.S."/>
            <person name="Banfield J.F."/>
        </authorList>
    </citation>
    <scope>NUCLEOTIDE SEQUENCE [LARGE SCALE GENOMIC DNA]</scope>
</reference>
<protein>
    <recommendedName>
        <fullName evidence="5">Glycosyltransferase 2-like domain-containing protein</fullName>
    </recommendedName>
</protein>
<dbReference type="InterPro" id="IPR029044">
    <property type="entry name" value="Nucleotide-diphossugar_trans"/>
</dbReference>
<evidence type="ECO:0000256" key="4">
    <source>
        <dbReference type="SAM" id="Phobius"/>
    </source>
</evidence>
<dbReference type="AlphaFoldDB" id="A0A1G1YQG6"/>
<evidence type="ECO:0000313" key="7">
    <source>
        <dbReference type="Proteomes" id="UP000177250"/>
    </source>
</evidence>
<dbReference type="SUPFAM" id="SSF53448">
    <property type="entry name" value="Nucleotide-diphospho-sugar transferases"/>
    <property type="match status" value="1"/>
</dbReference>
<evidence type="ECO:0000259" key="5">
    <source>
        <dbReference type="Pfam" id="PF00535"/>
    </source>
</evidence>
<dbReference type="GO" id="GO:0016757">
    <property type="term" value="F:glycosyltransferase activity"/>
    <property type="evidence" value="ECO:0007669"/>
    <property type="project" value="UniProtKB-KW"/>
</dbReference>
<name>A0A1G1YQG6_9BACT</name>
<keyword evidence="3" id="KW-0808">Transferase</keyword>
<dbReference type="Proteomes" id="UP000177250">
    <property type="component" value="Unassembled WGS sequence"/>
</dbReference>
<evidence type="ECO:0000256" key="3">
    <source>
        <dbReference type="ARBA" id="ARBA00022679"/>
    </source>
</evidence>
<dbReference type="STRING" id="1797545.A3B15_00125"/>
<feature type="transmembrane region" description="Helical" evidence="4">
    <location>
        <begin position="247"/>
        <end position="274"/>
    </location>
</feature>
<evidence type="ECO:0000256" key="2">
    <source>
        <dbReference type="ARBA" id="ARBA00022676"/>
    </source>
</evidence>
<keyword evidence="4" id="KW-0812">Transmembrane</keyword>
<organism evidence="6 7">
    <name type="scientific">Candidatus Buchananbacteria bacterium RIFCSPLOWO2_01_FULL_45_31</name>
    <dbReference type="NCBI Taxonomy" id="1797545"/>
    <lineage>
        <taxon>Bacteria</taxon>
        <taxon>Candidatus Buchananiibacteriota</taxon>
    </lineage>
</organism>
<dbReference type="CDD" id="cd04186">
    <property type="entry name" value="GT_2_like_c"/>
    <property type="match status" value="1"/>
</dbReference>
<keyword evidence="2" id="KW-0328">Glycosyltransferase</keyword>
<gene>
    <name evidence="6" type="ORF">A3B15_00125</name>
</gene>
<dbReference type="PANTHER" id="PTHR43179">
    <property type="entry name" value="RHAMNOSYLTRANSFERASE WBBL"/>
    <property type="match status" value="1"/>
</dbReference>
<comment type="similarity">
    <text evidence="1">Belongs to the glycosyltransferase 2 family.</text>
</comment>
<dbReference type="PANTHER" id="PTHR43179:SF12">
    <property type="entry name" value="GALACTOFURANOSYLTRANSFERASE GLFT2"/>
    <property type="match status" value="1"/>
</dbReference>
<keyword evidence="4" id="KW-0472">Membrane</keyword>
<evidence type="ECO:0000313" key="6">
    <source>
        <dbReference type="EMBL" id="OGY54046.1"/>
    </source>
</evidence>
<evidence type="ECO:0000256" key="1">
    <source>
        <dbReference type="ARBA" id="ARBA00006739"/>
    </source>
</evidence>
<accession>A0A1G1YQG6</accession>